<dbReference type="EMBL" id="BMNK01000004">
    <property type="protein sequence ID" value="GGP06233.1"/>
    <property type="molecule type" value="Genomic_DNA"/>
</dbReference>
<evidence type="ECO:0000313" key="3">
    <source>
        <dbReference type="Proteomes" id="UP000660745"/>
    </source>
</evidence>
<evidence type="ECO:0000313" key="2">
    <source>
        <dbReference type="EMBL" id="GGP06233.1"/>
    </source>
</evidence>
<protein>
    <submittedName>
        <fullName evidence="2">Uncharacterized protein</fullName>
    </submittedName>
</protein>
<keyword evidence="3" id="KW-1185">Reference proteome</keyword>
<sequence length="101" mass="10483">MARPHAIVGELAEDQDRGAGGIETDGQGWMWRGTIVGVAVPTIALSDTPAASLACPPPPRPGPSGSSVRPARAAAGQPCRPWPITPKSNNNKHTRVVAMKL</sequence>
<gene>
    <name evidence="2" type="ORF">GCM10012278_28820</name>
</gene>
<feature type="region of interest" description="Disordered" evidence="1">
    <location>
        <begin position="51"/>
        <end position="93"/>
    </location>
</feature>
<feature type="region of interest" description="Disordered" evidence="1">
    <location>
        <begin position="1"/>
        <end position="27"/>
    </location>
</feature>
<proteinExistence type="predicted"/>
<evidence type="ECO:0000256" key="1">
    <source>
        <dbReference type="SAM" id="MobiDB-lite"/>
    </source>
</evidence>
<comment type="caution">
    <text evidence="2">The sequence shown here is derived from an EMBL/GenBank/DDBJ whole genome shotgun (WGS) entry which is preliminary data.</text>
</comment>
<organism evidence="2 3">
    <name type="scientific">Nonomuraea glycinis</name>
    <dbReference type="NCBI Taxonomy" id="2047744"/>
    <lineage>
        <taxon>Bacteria</taxon>
        <taxon>Bacillati</taxon>
        <taxon>Actinomycetota</taxon>
        <taxon>Actinomycetes</taxon>
        <taxon>Streptosporangiales</taxon>
        <taxon>Streptosporangiaceae</taxon>
        <taxon>Nonomuraea</taxon>
    </lineage>
</organism>
<dbReference type="Proteomes" id="UP000660745">
    <property type="component" value="Unassembled WGS sequence"/>
</dbReference>
<name>A0A918E5J2_9ACTN</name>
<reference evidence="2" key="2">
    <citation type="submission" date="2020-09" db="EMBL/GenBank/DDBJ databases">
        <authorList>
            <person name="Sun Q."/>
            <person name="Zhou Y."/>
        </authorList>
    </citation>
    <scope>NUCLEOTIDE SEQUENCE</scope>
    <source>
        <strain evidence="2">CGMCC 4.7430</strain>
    </source>
</reference>
<dbReference type="AlphaFoldDB" id="A0A918E5J2"/>
<feature type="compositionally biased region" description="Low complexity" evidence="1">
    <location>
        <begin position="63"/>
        <end position="72"/>
    </location>
</feature>
<accession>A0A918E5J2</accession>
<reference evidence="2" key="1">
    <citation type="journal article" date="2014" name="Int. J. Syst. Evol. Microbiol.">
        <title>Complete genome sequence of Corynebacterium casei LMG S-19264T (=DSM 44701T), isolated from a smear-ripened cheese.</title>
        <authorList>
            <consortium name="US DOE Joint Genome Institute (JGI-PGF)"/>
            <person name="Walter F."/>
            <person name="Albersmeier A."/>
            <person name="Kalinowski J."/>
            <person name="Ruckert C."/>
        </authorList>
    </citation>
    <scope>NUCLEOTIDE SEQUENCE</scope>
    <source>
        <strain evidence="2">CGMCC 4.7430</strain>
    </source>
</reference>